<dbReference type="GO" id="GO:0016740">
    <property type="term" value="F:transferase activity"/>
    <property type="evidence" value="ECO:0007669"/>
    <property type="project" value="UniProtKB-KW"/>
</dbReference>
<accession>A0A940YA80</accession>
<keyword evidence="4" id="KW-0802">TPR repeat</keyword>
<name>A0A940YA80_9BURK</name>
<dbReference type="Gene3D" id="3.40.50.11380">
    <property type="match status" value="1"/>
</dbReference>
<protein>
    <submittedName>
        <fullName evidence="6">Acetylglucosamine transferase</fullName>
    </submittedName>
</protein>
<feature type="domain" description="O-GlcNAc transferase C-terminal" evidence="5">
    <location>
        <begin position="257"/>
        <end position="414"/>
    </location>
</feature>
<dbReference type="SUPFAM" id="SSF53756">
    <property type="entry name" value="UDP-Glycosyltransferase/glycogen phosphorylase"/>
    <property type="match status" value="1"/>
</dbReference>
<reference evidence="6 7" key="1">
    <citation type="submission" date="2021-04" db="EMBL/GenBank/DDBJ databases">
        <title>The genome sequence of Ideonella sp. 3Y2.</title>
        <authorList>
            <person name="Liu Y."/>
        </authorList>
    </citation>
    <scope>NUCLEOTIDE SEQUENCE [LARGE SCALE GENOMIC DNA]</scope>
    <source>
        <strain evidence="6 7">3Y2</strain>
    </source>
</reference>
<organism evidence="6 7">
    <name type="scientific">Ideonella alba</name>
    <dbReference type="NCBI Taxonomy" id="2824118"/>
    <lineage>
        <taxon>Bacteria</taxon>
        <taxon>Pseudomonadati</taxon>
        <taxon>Pseudomonadota</taxon>
        <taxon>Betaproteobacteria</taxon>
        <taxon>Burkholderiales</taxon>
        <taxon>Sphaerotilaceae</taxon>
        <taxon>Ideonella</taxon>
    </lineage>
</organism>
<dbReference type="PANTHER" id="PTHR44998:SF1">
    <property type="entry name" value="UDP-N-ACETYLGLUCOSAMINE--PEPTIDE N-ACETYLGLUCOSAMINYLTRANSFERASE 110 KDA SUBUNIT"/>
    <property type="match status" value="1"/>
</dbReference>
<dbReference type="AlphaFoldDB" id="A0A940YA80"/>
<dbReference type="Gene3D" id="3.40.50.2000">
    <property type="entry name" value="Glycogen Phosphorylase B"/>
    <property type="match status" value="1"/>
</dbReference>
<dbReference type="Gene3D" id="1.25.40.10">
    <property type="entry name" value="Tetratricopeptide repeat domain"/>
    <property type="match status" value="1"/>
</dbReference>
<evidence type="ECO:0000313" key="7">
    <source>
        <dbReference type="Proteomes" id="UP000676246"/>
    </source>
</evidence>
<proteinExistence type="predicted"/>
<evidence type="ECO:0000313" key="6">
    <source>
        <dbReference type="EMBL" id="MBQ0932844.1"/>
    </source>
</evidence>
<evidence type="ECO:0000259" key="5">
    <source>
        <dbReference type="Pfam" id="PF13844"/>
    </source>
</evidence>
<dbReference type="RefSeq" id="WP_210856549.1">
    <property type="nucleotide sequence ID" value="NZ_JAGQDD010000020.1"/>
</dbReference>
<dbReference type="PANTHER" id="PTHR44998">
    <property type="match status" value="1"/>
</dbReference>
<sequence>MPATTLADPVAAPVASTAEADLARLRSGACPLAELLDRTAAWQARGDDDTAIHLYAEWLAHTDSPFRHVALFNQGTLLAARQRDPEAEAAYREALALLPAFSQARLNLGHALERRGDTDGALAEWARVVADTRPLPDDPRPEQRELCLHALNNLARLNEQLRRFDVAEAHMVDSLTIKPDQFDVIQHYVHIRQKQCEWPLYRTVGEVTPNQLLLGTSALAMLSVSDDPARQLMAALRFVQEKLPRTNHPPLHTSGPRREGRIRIGYLSGDLAMHAVGLLTAELFELHDRSRFETFAFCWSREDGSPLRERLLKSFEHVYRIGQMDDTLAARLIAGLGIDVLIDLQGLTNGARPAILALRPAPVQVSYLGFPGTCAIPGVDWIVADRFVMPEALLPFHTERPIYLPVCYQVSDRQRPVGAVPTRAQYGLPEDGFVYCSFNNNFKFTDEVFDSWMRTLAAVPGSVLWLLADNDWTRANLLARAAQHGIAEQRLVFAPRVAPPDYLARFALADLMLDTFPYNAGTTASDALWMGLPIVTLAGRSYISRMAGSLLTAVGLPELITETLPDYERLAVAIGRSPGRARSYRRYLEREGRQSPLFDMPARVREFEDALATLALKARQPE</sequence>
<feature type="domain" description="O-GlcNAc transferase C-terminal" evidence="5">
    <location>
        <begin position="420"/>
        <end position="601"/>
    </location>
</feature>
<evidence type="ECO:0000256" key="1">
    <source>
        <dbReference type="ARBA" id="ARBA00004922"/>
    </source>
</evidence>
<dbReference type="Pfam" id="PF13844">
    <property type="entry name" value="Glyco_transf_41"/>
    <property type="match status" value="2"/>
</dbReference>
<dbReference type="InterPro" id="IPR011990">
    <property type="entry name" value="TPR-like_helical_dom_sf"/>
</dbReference>
<keyword evidence="2 6" id="KW-0808">Transferase</keyword>
<evidence type="ECO:0000256" key="3">
    <source>
        <dbReference type="ARBA" id="ARBA00022737"/>
    </source>
</evidence>
<evidence type="ECO:0000256" key="2">
    <source>
        <dbReference type="ARBA" id="ARBA00022679"/>
    </source>
</evidence>
<dbReference type="Proteomes" id="UP000676246">
    <property type="component" value="Unassembled WGS sequence"/>
</dbReference>
<keyword evidence="7" id="KW-1185">Reference proteome</keyword>
<gene>
    <name evidence="6" type="ORF">KAK03_20430</name>
</gene>
<keyword evidence="3" id="KW-0677">Repeat</keyword>
<dbReference type="EMBL" id="JAGQDD010000020">
    <property type="protein sequence ID" value="MBQ0932844.1"/>
    <property type="molecule type" value="Genomic_DNA"/>
</dbReference>
<comment type="pathway">
    <text evidence="1">Protein modification; protein glycosylation.</text>
</comment>
<evidence type="ECO:0000256" key="4">
    <source>
        <dbReference type="ARBA" id="ARBA00022803"/>
    </source>
</evidence>
<dbReference type="SUPFAM" id="SSF48452">
    <property type="entry name" value="TPR-like"/>
    <property type="match status" value="1"/>
</dbReference>
<dbReference type="InterPro" id="IPR029489">
    <property type="entry name" value="OGT/SEC/SPY_C"/>
</dbReference>
<comment type="caution">
    <text evidence="6">The sequence shown here is derived from an EMBL/GenBank/DDBJ whole genome shotgun (WGS) entry which is preliminary data.</text>
</comment>